<dbReference type="InterPro" id="IPR013088">
    <property type="entry name" value="Znf_NHR/GATA"/>
</dbReference>
<keyword evidence="4" id="KW-0862">Zinc</keyword>
<evidence type="ECO:0000256" key="4">
    <source>
        <dbReference type="ARBA" id="ARBA00022833"/>
    </source>
</evidence>
<dbReference type="PROSITE" id="PS00344">
    <property type="entry name" value="GATA_ZN_FINGER_1"/>
    <property type="match status" value="1"/>
</dbReference>
<dbReference type="GO" id="GO:0008270">
    <property type="term" value="F:zinc ion binding"/>
    <property type="evidence" value="ECO:0007669"/>
    <property type="project" value="UniProtKB-KW"/>
</dbReference>
<evidence type="ECO:0000256" key="6">
    <source>
        <dbReference type="ARBA" id="ARBA00023125"/>
    </source>
</evidence>
<keyword evidence="6" id="KW-0238">DNA-binding</keyword>
<name>A0ABD3TPF1_9LAMI</name>
<dbReference type="Pfam" id="PF00320">
    <property type="entry name" value="GATA"/>
    <property type="match status" value="2"/>
</dbReference>
<keyword evidence="8" id="KW-0804">Transcription</keyword>
<dbReference type="SUPFAM" id="SSF57716">
    <property type="entry name" value="Glucocorticoid receptor-like (DNA-binding domain)"/>
    <property type="match status" value="2"/>
</dbReference>
<keyword evidence="7" id="KW-0010">Activator</keyword>
<evidence type="ECO:0000256" key="10">
    <source>
        <dbReference type="SAM" id="MobiDB-lite"/>
    </source>
</evidence>
<dbReference type="SMART" id="SM00401">
    <property type="entry name" value="ZnF_GATA"/>
    <property type="match status" value="2"/>
</dbReference>
<keyword evidence="3 9" id="KW-0863">Zinc-finger</keyword>
<accession>A0ABD3TPF1</accession>
<keyword evidence="13" id="KW-1185">Reference proteome</keyword>
<comment type="caution">
    <text evidence="12">The sequence shown here is derived from an EMBL/GenBank/DDBJ whole genome shotgun (WGS) entry which is preliminary data.</text>
</comment>
<feature type="region of interest" description="Disordered" evidence="10">
    <location>
        <begin position="58"/>
        <end position="123"/>
    </location>
</feature>
<protein>
    <recommendedName>
        <fullName evidence="11">GATA-type domain-containing protein</fullName>
    </recommendedName>
</protein>
<dbReference type="PANTHER" id="PTHR45658">
    <property type="entry name" value="GATA TRANSCRIPTION FACTOR"/>
    <property type="match status" value="1"/>
</dbReference>
<dbReference type="InterPro" id="IPR051140">
    <property type="entry name" value="GATA_TF"/>
</dbReference>
<evidence type="ECO:0000256" key="2">
    <source>
        <dbReference type="ARBA" id="ARBA00022723"/>
    </source>
</evidence>
<organism evidence="12 13">
    <name type="scientific">Penstemon smallii</name>
    <dbReference type="NCBI Taxonomy" id="265156"/>
    <lineage>
        <taxon>Eukaryota</taxon>
        <taxon>Viridiplantae</taxon>
        <taxon>Streptophyta</taxon>
        <taxon>Embryophyta</taxon>
        <taxon>Tracheophyta</taxon>
        <taxon>Spermatophyta</taxon>
        <taxon>Magnoliopsida</taxon>
        <taxon>eudicotyledons</taxon>
        <taxon>Gunneridae</taxon>
        <taxon>Pentapetalae</taxon>
        <taxon>asterids</taxon>
        <taxon>lamiids</taxon>
        <taxon>Lamiales</taxon>
        <taxon>Plantaginaceae</taxon>
        <taxon>Cheloneae</taxon>
        <taxon>Penstemon</taxon>
    </lineage>
</organism>
<dbReference type="PROSITE" id="PS50114">
    <property type="entry name" value="GATA_ZN_FINGER_2"/>
    <property type="match status" value="1"/>
</dbReference>
<evidence type="ECO:0000313" key="13">
    <source>
        <dbReference type="Proteomes" id="UP001634393"/>
    </source>
</evidence>
<dbReference type="PANTHER" id="PTHR45658:SF18">
    <property type="entry name" value="PROTEIN GAT2"/>
    <property type="match status" value="1"/>
</dbReference>
<dbReference type="InterPro" id="IPR000679">
    <property type="entry name" value="Znf_GATA"/>
</dbReference>
<evidence type="ECO:0000256" key="1">
    <source>
        <dbReference type="ARBA" id="ARBA00005694"/>
    </source>
</evidence>
<dbReference type="Gene3D" id="3.30.50.10">
    <property type="entry name" value="Erythroid Transcription Factor GATA-1, subunit A"/>
    <property type="match status" value="2"/>
</dbReference>
<gene>
    <name evidence="12" type="ORF">ACJIZ3_023181</name>
</gene>
<feature type="compositionally biased region" description="Low complexity" evidence="10">
    <location>
        <begin position="79"/>
        <end position="103"/>
    </location>
</feature>
<comment type="similarity">
    <text evidence="1">Belongs to the type IV zinc-finger family. Class A subfamily.</text>
</comment>
<proteinExistence type="inferred from homology"/>
<evidence type="ECO:0000256" key="8">
    <source>
        <dbReference type="ARBA" id="ARBA00023163"/>
    </source>
</evidence>
<evidence type="ECO:0000259" key="11">
    <source>
        <dbReference type="PROSITE" id="PS50114"/>
    </source>
</evidence>
<keyword evidence="5" id="KW-0805">Transcription regulation</keyword>
<evidence type="ECO:0000313" key="12">
    <source>
        <dbReference type="EMBL" id="KAL3838590.1"/>
    </source>
</evidence>
<sequence length="305" mass="33815">MDEPAGGSSRDGDHDHALFNDICWDDDEFITETHNFIKFMGEDPNKSLENWNPSYLREFLDDPLPSDQPAGAGGPVVEQQTSTTRTTSQINVQQQSHVDVSVSVHEESSSRRTTGKNKLSSLDSDDERIIRRCSHCGASQWRMGALGPNTHCNACGLRYKSGRLDPPITSDQPSGAGGPVYIDNVEQQTSTTTSAEASQVIVQHEETQQSPVSVLEKRKKKSCDTDEKTKIIKCCSHCRATRTTQWRLGPSGPKTLCNACGLRYKSGRLCPEYRPAASPTFDSSKHSNFHQRIIKDIERKRSSSS</sequence>
<evidence type="ECO:0000256" key="3">
    <source>
        <dbReference type="ARBA" id="ARBA00022771"/>
    </source>
</evidence>
<dbReference type="EMBL" id="JBJXBP010000003">
    <property type="protein sequence ID" value="KAL3838590.1"/>
    <property type="molecule type" value="Genomic_DNA"/>
</dbReference>
<evidence type="ECO:0000256" key="5">
    <source>
        <dbReference type="ARBA" id="ARBA00023015"/>
    </source>
</evidence>
<feature type="domain" description="GATA-type" evidence="11">
    <location>
        <begin position="235"/>
        <end position="265"/>
    </location>
</feature>
<evidence type="ECO:0000256" key="9">
    <source>
        <dbReference type="PROSITE-ProRule" id="PRU00094"/>
    </source>
</evidence>
<keyword evidence="2" id="KW-0479">Metal-binding</keyword>
<evidence type="ECO:0000256" key="7">
    <source>
        <dbReference type="ARBA" id="ARBA00023159"/>
    </source>
</evidence>
<dbReference type="AlphaFoldDB" id="A0ABD3TPF1"/>
<dbReference type="GO" id="GO:0003677">
    <property type="term" value="F:DNA binding"/>
    <property type="evidence" value="ECO:0007669"/>
    <property type="project" value="UniProtKB-KW"/>
</dbReference>
<dbReference type="CDD" id="cd00202">
    <property type="entry name" value="ZnF_GATA"/>
    <property type="match status" value="2"/>
</dbReference>
<reference evidence="12 13" key="1">
    <citation type="submission" date="2024-12" db="EMBL/GenBank/DDBJ databases">
        <title>The unique morphological basis and parallel evolutionary history of personate flowers in Penstemon.</title>
        <authorList>
            <person name="Depatie T.H."/>
            <person name="Wessinger C.A."/>
        </authorList>
    </citation>
    <scope>NUCLEOTIDE SEQUENCE [LARGE SCALE GENOMIC DNA]</scope>
    <source>
        <strain evidence="12">WTNN_2</strain>
        <tissue evidence="12">Leaf</tissue>
    </source>
</reference>
<dbReference type="Proteomes" id="UP001634393">
    <property type="component" value="Unassembled WGS sequence"/>
</dbReference>